<feature type="coiled-coil region" evidence="1">
    <location>
        <begin position="44"/>
        <end position="71"/>
    </location>
</feature>
<comment type="caution">
    <text evidence="3">The sequence shown here is derived from an EMBL/GenBank/DDBJ whole genome shotgun (WGS) entry which is preliminary data.</text>
</comment>
<dbReference type="Proteomes" id="UP001594351">
    <property type="component" value="Unassembled WGS sequence"/>
</dbReference>
<evidence type="ECO:0000256" key="2">
    <source>
        <dbReference type="SAM" id="SignalP"/>
    </source>
</evidence>
<dbReference type="InterPro" id="IPR010870">
    <property type="entry name" value="Porin_O/P"/>
</dbReference>
<dbReference type="SUPFAM" id="SSF56935">
    <property type="entry name" value="Porins"/>
    <property type="match status" value="1"/>
</dbReference>
<evidence type="ECO:0000313" key="4">
    <source>
        <dbReference type="Proteomes" id="UP001594351"/>
    </source>
</evidence>
<gene>
    <name evidence="3" type="ORF">ACFL27_03960</name>
</gene>
<name>A0ABV6YT33_UNCC1</name>
<evidence type="ECO:0000256" key="1">
    <source>
        <dbReference type="SAM" id="Coils"/>
    </source>
</evidence>
<evidence type="ECO:0000313" key="3">
    <source>
        <dbReference type="EMBL" id="MFC1849344.1"/>
    </source>
</evidence>
<organism evidence="3 4">
    <name type="scientific">candidate division CSSED10-310 bacterium</name>
    <dbReference type="NCBI Taxonomy" id="2855610"/>
    <lineage>
        <taxon>Bacteria</taxon>
        <taxon>Bacteria division CSSED10-310</taxon>
    </lineage>
</organism>
<sequence>MTIQLQARTICAMLIILSLACPLTLFARDQTESNHPETTDSQANPELMQELISLENEVKILKEQIQSLRNEQRIPKPGENSVGSLAAQKKTLAVADFWKNDFYFSTPDEQFWMKIRGNLHFDTKFYSCQSNNPTQFDIRRARLDFQGCWYHYISFRVQGEMADSPYIRNAWADFKIRDWLHLRAGQMKPPFSTSWWTRDNQVNFLERGASTPLYPYFDRGWWFWGELFKQRLVYNISLFTGVGMDYDYNKGDLDDHKDWVARIFLSPFNKGTLEKVKDLHLCLQGTVGKQSIPTTRFETKGYAAAIRDVKFWTWETENPGKGEIEARNRWGLEGHYIYGALCFSSEYLVCHYENITVFAPDGTRVIDRDGKITSWSSWISYTLTGEKKQVSNFGWKQPVPKSDFHLPTFKGVGAWDILCRFTRTITSSELFRTTTYKNEDYSILKGAEIVNEYSFGLNWSWNPMLRWQLNYTSLECGDEKSNLKTGDSLSKVGPKYLQKEEMVGFRMIFKF</sequence>
<accession>A0ABV6YT33</accession>
<dbReference type="EMBL" id="JBHPBY010000033">
    <property type="protein sequence ID" value="MFC1849344.1"/>
    <property type="molecule type" value="Genomic_DNA"/>
</dbReference>
<feature type="signal peptide" evidence="2">
    <location>
        <begin position="1"/>
        <end position="27"/>
    </location>
</feature>
<keyword evidence="2" id="KW-0732">Signal</keyword>
<dbReference type="Gene3D" id="2.40.160.10">
    <property type="entry name" value="Porin"/>
    <property type="match status" value="1"/>
</dbReference>
<reference evidence="3 4" key="1">
    <citation type="submission" date="2024-09" db="EMBL/GenBank/DDBJ databases">
        <title>Laminarin stimulates single cell rates of sulfate reduction while oxygen inhibits transcriptomic activity in coastal marine sediment.</title>
        <authorList>
            <person name="Lindsay M."/>
            <person name="Orcutt B."/>
            <person name="Emerson D."/>
            <person name="Stepanauskas R."/>
            <person name="D'Angelo T."/>
        </authorList>
    </citation>
    <scope>NUCLEOTIDE SEQUENCE [LARGE SCALE GENOMIC DNA]</scope>
    <source>
        <strain evidence="3">SAG AM-311-K15</strain>
    </source>
</reference>
<feature type="chain" id="PRO_5045140714" evidence="2">
    <location>
        <begin position="28"/>
        <end position="511"/>
    </location>
</feature>
<protein>
    <submittedName>
        <fullName evidence="3">Porin</fullName>
    </submittedName>
</protein>
<dbReference type="InterPro" id="IPR023614">
    <property type="entry name" value="Porin_dom_sf"/>
</dbReference>
<dbReference type="Pfam" id="PF07396">
    <property type="entry name" value="Porin_O_P"/>
    <property type="match status" value="1"/>
</dbReference>
<keyword evidence="1" id="KW-0175">Coiled coil</keyword>
<proteinExistence type="predicted"/>
<keyword evidence="4" id="KW-1185">Reference proteome</keyword>